<dbReference type="FunFam" id="3.30.420.10:FF:000076">
    <property type="entry name" value="RBR-type E3 ubiquitin transferase"/>
    <property type="match status" value="1"/>
</dbReference>
<evidence type="ECO:0000256" key="11">
    <source>
        <dbReference type="ARBA" id="ARBA00022786"/>
    </source>
</evidence>
<comment type="function">
    <text evidence="3">Might act as an E3 ubiquitin-protein ligase, or as part of E3 complex, which accepts ubiquitin from specific E2 ubiquitin-conjugating enzymes and then transfers it to substrates.</text>
</comment>
<dbReference type="GO" id="GO:0008270">
    <property type="term" value="F:zinc ion binding"/>
    <property type="evidence" value="ECO:0007669"/>
    <property type="project" value="UniProtKB-KW"/>
</dbReference>
<evidence type="ECO:0000256" key="14">
    <source>
        <dbReference type="SAM" id="MobiDB-lite"/>
    </source>
</evidence>
<keyword evidence="9" id="KW-0677">Repeat</keyword>
<gene>
    <name evidence="19" type="ORF">BRAA03T10438Z</name>
    <name evidence="17" type="ORF">BRAPAZ1V2_A03P11260.2</name>
    <name evidence="18" type="ORF">BRARA_C01049</name>
</gene>
<dbReference type="SMART" id="SM00647">
    <property type="entry name" value="IBR"/>
    <property type="match status" value="2"/>
</dbReference>
<dbReference type="SUPFAM" id="SSF53098">
    <property type="entry name" value="Ribonuclease H-like"/>
    <property type="match status" value="1"/>
</dbReference>
<evidence type="ECO:0000313" key="20">
    <source>
        <dbReference type="Proteomes" id="UP000264353"/>
    </source>
</evidence>
<dbReference type="GO" id="GO:0061630">
    <property type="term" value="F:ubiquitin protein ligase activity"/>
    <property type="evidence" value="ECO:0007669"/>
    <property type="project" value="UniProtKB-EC"/>
</dbReference>
<protein>
    <recommendedName>
        <fullName evidence="6">RBR-type E3 ubiquitin transferase</fullName>
        <ecNumber evidence="6">2.3.2.31</ecNumber>
    </recommendedName>
</protein>
<dbReference type="InterPro" id="IPR031127">
    <property type="entry name" value="E3_UB_ligase_RBR"/>
</dbReference>
<dbReference type="PANTHER" id="PTHR11685">
    <property type="entry name" value="RBR FAMILY RING FINGER AND IBR DOMAIN-CONTAINING"/>
    <property type="match status" value="1"/>
</dbReference>
<sequence>MERPDTDSDNARRLQTEEVLASLSSRSRTPQQQPSVQTSAPATAAENGRNSSAPKGGSKNARRRNSGGKGKADEAAAAGVRGGYRNPNAKVGNFRNEYVYVPKKPSPSVVSSAKSVGEGGSTVNAVTGKFSGDVLYRLYFKGLVSEESVAGKGNGKGKMADVAAGFGVAICDQRGGLLFELKGELIGRDTNPQGAEIKALTRGLTEASKLGIKHVVMFCDSYPIFQYVKGNWVPKQKKISMLMDDLQRIRQQFTFSNPVLVPGNEVKFAYKLARESIASKSNSRGAARKAKVAWKEECLICYNETDIERMFSVAKCRHRFCFHCSKQHVEVKLLHGTVPNCPHDGCNSEMSMDACRKLLTPKLSEMWKQRVKDNAIPVAERVYCPYPRCSALMSKTKITESAKSLLSVYPESGVRRCVECRGLFCVDCNVPWHGKVSCTEYKNLHPNPSADEVKLNSLGNNKTWGQCDKCLHVIELTQGCNHITCRCGYEFCYNCGGERNKETRTCAKHCPTLEEAYFTRQGPARGYYDYDDEEDYEDDNEDYDDYEDDEIFDYGFGDFPFGFGQNMNDAKDPFDPYSELPHGVPHSRRMLEYKALHDMLRPGEEFASEDCPYFGKYGKYATFYDSDGYEYDDYSNPFHPDYD</sequence>
<evidence type="ECO:0000256" key="9">
    <source>
        <dbReference type="ARBA" id="ARBA00022737"/>
    </source>
</evidence>
<comment type="pathway">
    <text evidence="4">Protein modification; protein ubiquitination.</text>
</comment>
<reference evidence="17 21" key="2">
    <citation type="submission" date="2021-07" db="EMBL/GenBank/DDBJ databases">
        <authorList>
            <consortium name="Genoscope - CEA"/>
            <person name="William W."/>
        </authorList>
    </citation>
    <scope>NUCLEOTIDE SEQUENCE [LARGE SCALE GENOMIC DNA]</scope>
</reference>
<keyword evidence="12" id="KW-0862">Zinc</keyword>
<name>A0A397ZTP9_BRACM</name>
<evidence type="ECO:0000256" key="4">
    <source>
        <dbReference type="ARBA" id="ARBA00004906"/>
    </source>
</evidence>
<evidence type="ECO:0000256" key="12">
    <source>
        <dbReference type="ARBA" id="ARBA00022833"/>
    </source>
</evidence>
<dbReference type="UniPathway" id="UPA00143"/>
<dbReference type="CDD" id="cd22584">
    <property type="entry name" value="Rcat_RBR_unk"/>
    <property type="match status" value="1"/>
</dbReference>
<dbReference type="SUPFAM" id="SSF57850">
    <property type="entry name" value="RING/U-box"/>
    <property type="match status" value="2"/>
</dbReference>
<dbReference type="Gene3D" id="3.30.420.10">
    <property type="entry name" value="Ribonuclease H-like superfamily/Ribonuclease H"/>
    <property type="match status" value="1"/>
</dbReference>
<dbReference type="EMBL" id="LS974619">
    <property type="protein sequence ID" value="CAG7879783.1"/>
    <property type="molecule type" value="Genomic_DNA"/>
</dbReference>
<accession>A0A397ZTP9</accession>
<dbReference type="Pfam" id="PF13456">
    <property type="entry name" value="RVT_3"/>
    <property type="match status" value="1"/>
</dbReference>
<evidence type="ECO:0000256" key="6">
    <source>
        <dbReference type="ARBA" id="ARBA00012251"/>
    </source>
</evidence>
<dbReference type="Proteomes" id="UP000264353">
    <property type="component" value="Chromosome A3"/>
</dbReference>
<dbReference type="GO" id="GO:0016567">
    <property type="term" value="P:protein ubiquitination"/>
    <property type="evidence" value="ECO:0007669"/>
    <property type="project" value="UniProtKB-UniPathway"/>
</dbReference>
<dbReference type="Gene3D" id="3.30.40.10">
    <property type="entry name" value="Zinc/RING finger domain, C3HC4 (zinc finger)"/>
    <property type="match status" value="1"/>
</dbReference>
<proteinExistence type="inferred from homology"/>
<keyword evidence="7" id="KW-0808">Transferase</keyword>
<organism evidence="18 20">
    <name type="scientific">Brassica campestris</name>
    <name type="common">Field mustard</name>
    <dbReference type="NCBI Taxonomy" id="3711"/>
    <lineage>
        <taxon>Eukaryota</taxon>
        <taxon>Viridiplantae</taxon>
        <taxon>Streptophyta</taxon>
        <taxon>Embryophyta</taxon>
        <taxon>Tracheophyta</taxon>
        <taxon>Spermatophyta</taxon>
        <taxon>Magnoliopsida</taxon>
        <taxon>eudicotyledons</taxon>
        <taxon>Gunneridae</taxon>
        <taxon>Pentapetalae</taxon>
        <taxon>rosids</taxon>
        <taxon>malvids</taxon>
        <taxon>Brassicales</taxon>
        <taxon>Brassicaceae</taxon>
        <taxon>Brassiceae</taxon>
        <taxon>Brassica</taxon>
    </lineage>
</organism>
<keyword evidence="10 13" id="KW-0863">Zinc-finger</keyword>
<dbReference type="Pfam" id="PF01485">
    <property type="entry name" value="IBR"/>
    <property type="match status" value="2"/>
</dbReference>
<evidence type="ECO:0000313" key="17">
    <source>
        <dbReference type="EMBL" id="CAG7879783.1"/>
    </source>
</evidence>
<evidence type="ECO:0000313" key="18">
    <source>
        <dbReference type="EMBL" id="RID68922.1"/>
    </source>
</evidence>
<evidence type="ECO:0000259" key="16">
    <source>
        <dbReference type="PROSITE" id="PS51873"/>
    </source>
</evidence>
<dbReference type="EMBL" id="LR031572">
    <property type="protein sequence ID" value="VDC79220.1"/>
    <property type="molecule type" value="Genomic_DNA"/>
</dbReference>
<dbReference type="CDD" id="cd22582">
    <property type="entry name" value="BRcat_RBR_unk"/>
    <property type="match status" value="1"/>
</dbReference>
<evidence type="ECO:0000256" key="10">
    <source>
        <dbReference type="ARBA" id="ARBA00022771"/>
    </source>
</evidence>
<evidence type="ECO:0000256" key="1">
    <source>
        <dbReference type="ARBA" id="ARBA00001798"/>
    </source>
</evidence>
<feature type="compositionally biased region" description="Basic and acidic residues" evidence="14">
    <location>
        <begin position="1"/>
        <end position="16"/>
    </location>
</feature>
<dbReference type="PROSITE" id="PS51873">
    <property type="entry name" value="TRIAD"/>
    <property type="match status" value="1"/>
</dbReference>
<dbReference type="AlphaFoldDB" id="A0A397ZTP9"/>
<dbReference type="InterPro" id="IPR044066">
    <property type="entry name" value="TRIAD_supradom"/>
</dbReference>
<evidence type="ECO:0000256" key="13">
    <source>
        <dbReference type="PROSITE-ProRule" id="PRU00175"/>
    </source>
</evidence>
<feature type="domain" description="RING-type" evidence="15">
    <location>
        <begin position="298"/>
        <end position="344"/>
    </location>
</feature>
<dbReference type="EMBL" id="CM010630">
    <property type="protein sequence ID" value="RID68922.1"/>
    <property type="molecule type" value="Genomic_DNA"/>
</dbReference>
<dbReference type="Proteomes" id="UP000694005">
    <property type="component" value="Chromosome A03"/>
</dbReference>
<evidence type="ECO:0000256" key="2">
    <source>
        <dbReference type="ARBA" id="ARBA00001947"/>
    </source>
</evidence>
<dbReference type="InterPro" id="IPR036397">
    <property type="entry name" value="RNaseH_sf"/>
</dbReference>
<evidence type="ECO:0000313" key="21">
    <source>
        <dbReference type="Proteomes" id="UP000694005"/>
    </source>
</evidence>
<feature type="domain" description="RING-type" evidence="16">
    <location>
        <begin position="294"/>
        <end position="510"/>
    </location>
</feature>
<evidence type="ECO:0000313" key="19">
    <source>
        <dbReference type="EMBL" id="VDC79220.1"/>
    </source>
</evidence>
<dbReference type="FunFam" id="3.30.40.10:FF:000230">
    <property type="entry name" value="RBR-type E3 ubiquitin transferase"/>
    <property type="match status" value="1"/>
</dbReference>
<evidence type="ECO:0000256" key="8">
    <source>
        <dbReference type="ARBA" id="ARBA00022723"/>
    </source>
</evidence>
<evidence type="ECO:0000256" key="3">
    <source>
        <dbReference type="ARBA" id="ARBA00003976"/>
    </source>
</evidence>
<dbReference type="InterPro" id="IPR001841">
    <property type="entry name" value="Znf_RING"/>
</dbReference>
<feature type="region of interest" description="Disordered" evidence="14">
    <location>
        <begin position="1"/>
        <end position="88"/>
    </location>
</feature>
<dbReference type="Gramene" id="A03p11260.2_BraZ1">
    <property type="protein sequence ID" value="A03p11260.2_BraZ1.CDS"/>
    <property type="gene ID" value="A03g11260.2_BraZ1"/>
</dbReference>
<dbReference type="EC" id="2.3.2.31" evidence="6"/>
<dbReference type="InterPro" id="IPR002156">
    <property type="entry name" value="RNaseH_domain"/>
</dbReference>
<feature type="compositionally biased region" description="Low complexity" evidence="14">
    <location>
        <begin position="22"/>
        <end position="39"/>
    </location>
</feature>
<keyword evidence="11" id="KW-0833">Ubl conjugation pathway</keyword>
<keyword evidence="8" id="KW-0479">Metal-binding</keyword>
<comment type="similarity">
    <text evidence="5">Belongs to the RBR family. Ariadne subfamily.</text>
</comment>
<dbReference type="InterPro" id="IPR002867">
    <property type="entry name" value="IBR_dom"/>
</dbReference>
<evidence type="ECO:0000256" key="7">
    <source>
        <dbReference type="ARBA" id="ARBA00022679"/>
    </source>
</evidence>
<dbReference type="InterPro" id="IPR012337">
    <property type="entry name" value="RNaseH-like_sf"/>
</dbReference>
<dbReference type="Gene3D" id="1.20.120.1750">
    <property type="match status" value="1"/>
</dbReference>
<evidence type="ECO:0000256" key="5">
    <source>
        <dbReference type="ARBA" id="ARBA00005884"/>
    </source>
</evidence>
<evidence type="ECO:0000259" key="15">
    <source>
        <dbReference type="PROSITE" id="PS50089"/>
    </source>
</evidence>
<dbReference type="InterPro" id="IPR013083">
    <property type="entry name" value="Znf_RING/FYVE/PHD"/>
</dbReference>
<reference evidence="18 20" key="1">
    <citation type="submission" date="2018-06" db="EMBL/GenBank/DDBJ databases">
        <title>WGS assembly of Brassica rapa FPsc.</title>
        <authorList>
            <person name="Bowman J."/>
            <person name="Kohchi T."/>
            <person name="Yamato K."/>
            <person name="Jenkins J."/>
            <person name="Shu S."/>
            <person name="Ishizaki K."/>
            <person name="Yamaoka S."/>
            <person name="Nishihama R."/>
            <person name="Nakamura Y."/>
            <person name="Berger F."/>
            <person name="Adam C."/>
            <person name="Aki S."/>
            <person name="Althoff F."/>
            <person name="Araki T."/>
            <person name="Arteaga-Vazquez M."/>
            <person name="Balasubrmanian S."/>
            <person name="Bauer D."/>
            <person name="Boehm C."/>
            <person name="Briginshaw L."/>
            <person name="Caballero-Perez J."/>
            <person name="Catarino B."/>
            <person name="Chen F."/>
            <person name="Chiyoda S."/>
            <person name="Chovatia M."/>
            <person name="Davies K."/>
            <person name="Delmans M."/>
            <person name="Demura T."/>
            <person name="Dierschke T."/>
            <person name="Dolan L."/>
            <person name="Dorantes-Acosta A."/>
            <person name="Eklund D."/>
            <person name="Florent S."/>
            <person name="Flores-Sandoval E."/>
            <person name="Fujiyama A."/>
            <person name="Fukuzawa H."/>
            <person name="Galik B."/>
            <person name="Grimanelli D."/>
            <person name="Grimwood J."/>
            <person name="Grossniklaus U."/>
            <person name="Hamada T."/>
            <person name="Haseloff J."/>
            <person name="Hetherington A."/>
            <person name="Higo A."/>
            <person name="Hirakawa Y."/>
            <person name="Hundley H."/>
            <person name="Ikeda Y."/>
            <person name="Inoue K."/>
            <person name="Inoue S."/>
            <person name="Ishida S."/>
            <person name="Jia Q."/>
            <person name="Kakita M."/>
            <person name="Kanazawa T."/>
            <person name="Kawai Y."/>
            <person name="Kawashima T."/>
            <person name="Kennedy M."/>
            <person name="Kinose K."/>
            <person name="Kinoshita T."/>
            <person name="Kohara Y."/>
            <person name="Koide E."/>
            <person name="Komatsu K."/>
            <person name="Kopischke S."/>
            <person name="Kubo M."/>
            <person name="Kyozuka J."/>
            <person name="Lagercrantz U."/>
            <person name="Lin S."/>
            <person name="Lindquist E."/>
            <person name="Lipzen A."/>
            <person name="Lu C."/>
            <person name="Luna E."/>
            <person name="Martienssen R."/>
            <person name="Minamino N."/>
            <person name="Mizutani M."/>
            <person name="Mizutani M."/>
            <person name="Mochizuki N."/>
            <person name="Monte I."/>
            <person name="Mosher R."/>
            <person name="Nagasaki H."/>
            <person name="Nakagami H."/>
            <person name="Naramoto S."/>
            <person name="Nishitani K."/>
            <person name="Ohtani M."/>
            <person name="Okamoto T."/>
            <person name="Okumura M."/>
            <person name="Phillips J."/>
            <person name="Pollak B."/>
            <person name="Reinders A."/>
            <person name="Roevekamp M."/>
            <person name="Sano R."/>
            <person name="Sawa S."/>
            <person name="Schmid M."/>
            <person name="Shirakawa M."/>
            <person name="Solano R."/>
            <person name="Spunde A."/>
            <person name="Suetsugu N."/>
            <person name="Sugano S."/>
            <person name="Sugiyama A."/>
            <person name="Sun R."/>
            <person name="Suzuki Y."/>
            <person name="Takenaka M."/>
            <person name="Takezawa D."/>
            <person name="Tomogane H."/>
            <person name="Tsuzuki M."/>
            <person name="Ueda T."/>
            <person name="Umeda M."/>
            <person name="Ward J."/>
            <person name="Watanabe Y."/>
            <person name="Yazaki K."/>
            <person name="Yokoyama R."/>
            <person name="Yoshitake Y."/>
            <person name="Yotsui I."/>
            <person name="Zachgo S."/>
            <person name="Schmutz J."/>
        </authorList>
    </citation>
    <scope>NUCLEOTIDE SEQUENCE [LARGE SCALE GENOMIC DNA]</scope>
    <source>
        <strain evidence="20">cv. B-3</strain>
    </source>
</reference>
<dbReference type="GO" id="GO:0003676">
    <property type="term" value="F:nucleic acid binding"/>
    <property type="evidence" value="ECO:0007669"/>
    <property type="project" value="InterPro"/>
</dbReference>
<comment type="cofactor">
    <cofactor evidence="2">
        <name>Zn(2+)</name>
        <dbReference type="ChEBI" id="CHEBI:29105"/>
    </cofactor>
</comment>
<dbReference type="PROSITE" id="PS50089">
    <property type="entry name" value="ZF_RING_2"/>
    <property type="match status" value="1"/>
</dbReference>
<comment type="catalytic activity">
    <reaction evidence="1">
        <text>[E2 ubiquitin-conjugating enzyme]-S-ubiquitinyl-L-cysteine + [acceptor protein]-L-lysine = [E2 ubiquitin-conjugating enzyme]-L-cysteine + [acceptor protein]-N(6)-ubiquitinyl-L-lysine.</text>
        <dbReference type="EC" id="2.3.2.31"/>
    </reaction>
</comment>
<dbReference type="GO" id="GO:0004523">
    <property type="term" value="F:RNA-DNA hybrid ribonuclease activity"/>
    <property type="evidence" value="ECO:0007669"/>
    <property type="project" value="InterPro"/>
</dbReference>